<dbReference type="AlphaFoldDB" id="A0AAF3FCD4"/>
<protein>
    <submittedName>
        <fullName evidence="2">Uncharacterized protein</fullName>
    </submittedName>
</protein>
<reference evidence="2" key="1">
    <citation type="submission" date="2024-02" db="UniProtKB">
        <authorList>
            <consortium name="WormBaseParasite"/>
        </authorList>
    </citation>
    <scope>IDENTIFICATION</scope>
</reference>
<name>A0AAF3FCD4_9BILA</name>
<dbReference type="Proteomes" id="UP000887575">
    <property type="component" value="Unassembled WGS sequence"/>
</dbReference>
<accession>A0AAF3FCD4</accession>
<evidence type="ECO:0000313" key="1">
    <source>
        <dbReference type="Proteomes" id="UP000887575"/>
    </source>
</evidence>
<sequence length="89" mass="10530">MVDMADQIYRAKLDGKSFDEIRKLDDEERAMHEEETADERTRLLPEHQIDSLRGKEKEEKFHDKHAPKLSLLMCCIHEYGEVNTKSKEI</sequence>
<evidence type="ECO:0000313" key="2">
    <source>
        <dbReference type="WBParaSite" id="MBELARI_LOCUS4535"/>
    </source>
</evidence>
<keyword evidence="1" id="KW-1185">Reference proteome</keyword>
<proteinExistence type="predicted"/>
<organism evidence="1 2">
    <name type="scientific">Mesorhabditis belari</name>
    <dbReference type="NCBI Taxonomy" id="2138241"/>
    <lineage>
        <taxon>Eukaryota</taxon>
        <taxon>Metazoa</taxon>
        <taxon>Ecdysozoa</taxon>
        <taxon>Nematoda</taxon>
        <taxon>Chromadorea</taxon>
        <taxon>Rhabditida</taxon>
        <taxon>Rhabditina</taxon>
        <taxon>Rhabditomorpha</taxon>
        <taxon>Rhabditoidea</taxon>
        <taxon>Rhabditidae</taxon>
        <taxon>Mesorhabditinae</taxon>
        <taxon>Mesorhabditis</taxon>
    </lineage>
</organism>
<dbReference type="WBParaSite" id="MBELARI_LOCUS4535">
    <property type="protein sequence ID" value="MBELARI_LOCUS4535"/>
    <property type="gene ID" value="MBELARI_LOCUS4535"/>
</dbReference>